<keyword evidence="1" id="KW-0732">Signal</keyword>
<feature type="chain" id="PRO_5014908470" evidence="1">
    <location>
        <begin position="27"/>
        <end position="77"/>
    </location>
</feature>
<accession>A0A2M4B4G8</accession>
<sequence length="77" mass="9185">MLLMGCQQRWWRLWLLLLLLLRRCLLVTREAADRETEGDGSASSSAIPGRCCRLREALLLLRHCGRSCWWSRWWRGR</sequence>
<dbReference type="EMBL" id="GGFK01014580">
    <property type="protein sequence ID" value="MBW47901.1"/>
    <property type="molecule type" value="Transcribed_RNA"/>
</dbReference>
<name>A0A2M4B4G8_9DIPT</name>
<organism evidence="2">
    <name type="scientific">Anopheles triannulatus</name>
    <dbReference type="NCBI Taxonomy" id="58253"/>
    <lineage>
        <taxon>Eukaryota</taxon>
        <taxon>Metazoa</taxon>
        <taxon>Ecdysozoa</taxon>
        <taxon>Arthropoda</taxon>
        <taxon>Hexapoda</taxon>
        <taxon>Insecta</taxon>
        <taxon>Pterygota</taxon>
        <taxon>Neoptera</taxon>
        <taxon>Endopterygota</taxon>
        <taxon>Diptera</taxon>
        <taxon>Nematocera</taxon>
        <taxon>Culicoidea</taxon>
        <taxon>Culicidae</taxon>
        <taxon>Anophelinae</taxon>
        <taxon>Anopheles</taxon>
    </lineage>
</organism>
<evidence type="ECO:0000313" key="2">
    <source>
        <dbReference type="EMBL" id="MBW47901.1"/>
    </source>
</evidence>
<protein>
    <submittedName>
        <fullName evidence="2">Putative secreted protein</fullName>
    </submittedName>
</protein>
<dbReference type="AlphaFoldDB" id="A0A2M4B4G8"/>
<proteinExistence type="predicted"/>
<reference evidence="2" key="1">
    <citation type="submission" date="2018-01" db="EMBL/GenBank/DDBJ databases">
        <title>An insight into the sialome of Amazonian anophelines.</title>
        <authorList>
            <person name="Ribeiro J.M."/>
            <person name="Scarpassa V."/>
            <person name="Calvo E."/>
        </authorList>
    </citation>
    <scope>NUCLEOTIDE SEQUENCE</scope>
    <source>
        <tissue evidence="2">Salivary glands</tissue>
    </source>
</reference>
<evidence type="ECO:0000256" key="1">
    <source>
        <dbReference type="SAM" id="SignalP"/>
    </source>
</evidence>
<feature type="signal peptide" evidence="1">
    <location>
        <begin position="1"/>
        <end position="26"/>
    </location>
</feature>